<dbReference type="InterPro" id="IPR000477">
    <property type="entry name" value="RT_dom"/>
</dbReference>
<organism evidence="4 5">
    <name type="scientific">Labeo rohita</name>
    <name type="common">Indian major carp</name>
    <name type="synonym">Cyprinus rohita</name>
    <dbReference type="NCBI Taxonomy" id="84645"/>
    <lineage>
        <taxon>Eukaryota</taxon>
        <taxon>Metazoa</taxon>
        <taxon>Chordata</taxon>
        <taxon>Craniata</taxon>
        <taxon>Vertebrata</taxon>
        <taxon>Euteleostomi</taxon>
        <taxon>Actinopterygii</taxon>
        <taxon>Neopterygii</taxon>
        <taxon>Teleostei</taxon>
        <taxon>Ostariophysi</taxon>
        <taxon>Cypriniformes</taxon>
        <taxon>Cyprinidae</taxon>
        <taxon>Labeoninae</taxon>
        <taxon>Labeonini</taxon>
        <taxon>Labeo</taxon>
    </lineage>
</organism>
<evidence type="ECO:0000313" key="5">
    <source>
        <dbReference type="Proteomes" id="UP000290572"/>
    </source>
</evidence>
<proteinExistence type="inferred from homology"/>
<comment type="similarity">
    <text evidence="1">Belongs to the beta type-B retroviral polymerase family. HERV class-II K(HML-2) pol subfamily.</text>
</comment>
<dbReference type="InterPro" id="IPR050951">
    <property type="entry name" value="Retrovirus_Pol_polyprotein"/>
</dbReference>
<dbReference type="PANTHER" id="PTHR37984">
    <property type="entry name" value="PROTEIN CBG26694"/>
    <property type="match status" value="1"/>
</dbReference>
<evidence type="ECO:0000259" key="3">
    <source>
        <dbReference type="Pfam" id="PF00078"/>
    </source>
</evidence>
<evidence type="ECO:0000256" key="1">
    <source>
        <dbReference type="ARBA" id="ARBA00010879"/>
    </source>
</evidence>
<dbReference type="Gene3D" id="3.10.10.10">
    <property type="entry name" value="HIV Type 1 Reverse Transcriptase, subunit A, domain 1"/>
    <property type="match status" value="1"/>
</dbReference>
<dbReference type="EMBL" id="QBIY01012366">
    <property type="protein sequence ID" value="RXN25465.1"/>
    <property type="molecule type" value="Genomic_DNA"/>
</dbReference>
<dbReference type="InterPro" id="IPR043128">
    <property type="entry name" value="Rev_trsase/Diguanyl_cyclase"/>
</dbReference>
<feature type="domain" description="Reverse transcriptase" evidence="3">
    <location>
        <begin position="97"/>
        <end position="192"/>
    </location>
</feature>
<evidence type="ECO:0000256" key="2">
    <source>
        <dbReference type="ARBA" id="ARBA00012180"/>
    </source>
</evidence>
<dbReference type="Gene3D" id="3.30.70.270">
    <property type="match status" value="1"/>
</dbReference>
<dbReference type="PANTHER" id="PTHR37984:SF8">
    <property type="entry name" value="CCHC-TYPE DOMAIN-CONTAINING PROTEIN"/>
    <property type="match status" value="1"/>
</dbReference>
<dbReference type="InterPro" id="IPR043502">
    <property type="entry name" value="DNA/RNA_pol_sf"/>
</dbReference>
<gene>
    <name evidence="4" type="ORF">ROHU_005884</name>
</gene>
<accession>A0A498N914</accession>
<dbReference type="Proteomes" id="UP000290572">
    <property type="component" value="Unassembled WGS sequence"/>
</dbReference>
<comment type="caution">
    <text evidence="4">The sequence shown here is derived from an EMBL/GenBank/DDBJ whole genome shotgun (WGS) entry which is preliminary data.</text>
</comment>
<dbReference type="Pfam" id="PF00078">
    <property type="entry name" value="RVT_1"/>
    <property type="match status" value="1"/>
</dbReference>
<dbReference type="SUPFAM" id="SSF56672">
    <property type="entry name" value="DNA/RNA polymerases"/>
    <property type="match status" value="1"/>
</dbReference>
<dbReference type="AlphaFoldDB" id="A0A498N914"/>
<reference evidence="4 5" key="1">
    <citation type="submission" date="2018-03" db="EMBL/GenBank/DDBJ databases">
        <title>Draft genome sequence of Rohu Carp (Labeo rohita).</title>
        <authorList>
            <person name="Das P."/>
            <person name="Kushwaha B."/>
            <person name="Joshi C.G."/>
            <person name="Kumar D."/>
            <person name="Nagpure N.S."/>
            <person name="Sahoo L."/>
            <person name="Das S.P."/>
            <person name="Bit A."/>
            <person name="Patnaik S."/>
            <person name="Meher P.K."/>
            <person name="Jayasankar P."/>
            <person name="Koringa P.G."/>
            <person name="Patel N.V."/>
            <person name="Hinsu A.T."/>
            <person name="Kumar R."/>
            <person name="Pandey M."/>
            <person name="Agarwal S."/>
            <person name="Srivastava S."/>
            <person name="Singh M."/>
            <person name="Iquebal M.A."/>
            <person name="Jaiswal S."/>
            <person name="Angadi U.B."/>
            <person name="Kumar N."/>
            <person name="Raza M."/>
            <person name="Shah T.M."/>
            <person name="Rai A."/>
            <person name="Jena J.K."/>
        </authorList>
    </citation>
    <scope>NUCLEOTIDE SEQUENCE [LARGE SCALE GENOMIC DNA]</scope>
    <source>
        <strain evidence="4">DASCIFA01</strain>
        <tissue evidence="4">Testis</tissue>
    </source>
</reference>
<dbReference type="CDD" id="cd01647">
    <property type="entry name" value="RT_LTR"/>
    <property type="match status" value="1"/>
</dbReference>
<dbReference type="GO" id="GO:0004523">
    <property type="term" value="F:RNA-DNA hybrid ribonuclease activity"/>
    <property type="evidence" value="ECO:0007669"/>
    <property type="project" value="UniProtKB-EC"/>
</dbReference>
<evidence type="ECO:0000313" key="4">
    <source>
        <dbReference type="EMBL" id="RXN25465.1"/>
    </source>
</evidence>
<dbReference type="EC" id="3.1.26.4" evidence="2"/>
<sequence length="192" mass="21926">MGIVTMSPHVHLVSMESSTEQILKEYKDLFRAELGRLPITYSMTVDPSMQPVVRPAHRIPLAMQDRIKAELDRMQSLGVITPVSEPTDWVSSMVVTHKKDRQEIRLCINPKDLNTALKRPHHPMCSVEEVASQMSGATVFSVLDAKNSFWQIRLDRKSSMMTTFSTPFGRYRFLHMPFGINSASEVFQRSME</sequence>
<dbReference type="STRING" id="84645.A0A498N914"/>
<keyword evidence="5" id="KW-1185">Reference proteome</keyword>
<name>A0A498N914_LABRO</name>
<protein>
    <recommendedName>
        <fullName evidence="2">ribonuclease H</fullName>
        <ecNumber evidence="2">3.1.26.4</ecNumber>
    </recommendedName>
</protein>